<proteinExistence type="predicted"/>
<name>A0A225NSB9_9RHOB</name>
<comment type="caution">
    <text evidence="1">The sequence shown here is derived from an EMBL/GenBank/DDBJ whole genome shotgun (WGS) entry which is preliminary data.</text>
</comment>
<evidence type="ECO:0000313" key="2">
    <source>
        <dbReference type="Proteomes" id="UP000215377"/>
    </source>
</evidence>
<dbReference type="Proteomes" id="UP000215377">
    <property type="component" value="Unassembled WGS sequence"/>
</dbReference>
<sequence>MNAIIGTLLIVESFVEADDLQDAFEQRRLGPVVHMRSVETARAMLQETGRKPQIIVVGAAADAVLVRALIEEQNALKVRLLILNDDMGDELTPGVIHLSRPYGERELSSAIDQLVG</sequence>
<evidence type="ECO:0000313" key="1">
    <source>
        <dbReference type="EMBL" id="OWU75718.1"/>
    </source>
</evidence>
<dbReference type="AlphaFoldDB" id="A0A225NSB9"/>
<reference evidence="1 2" key="1">
    <citation type="submission" date="2013-04" db="EMBL/GenBank/DDBJ databases">
        <title>Oceanicola sp. 22II1-22F33 Genome Sequencing.</title>
        <authorList>
            <person name="Lai Q."/>
            <person name="Li G."/>
            <person name="Shao Z."/>
        </authorList>
    </citation>
    <scope>NUCLEOTIDE SEQUENCE [LARGE SCALE GENOMIC DNA]</scope>
    <source>
        <strain evidence="1 2">22II1-22F33</strain>
    </source>
</reference>
<dbReference type="EMBL" id="AQQR01000002">
    <property type="protein sequence ID" value="OWU75718.1"/>
    <property type="molecule type" value="Genomic_DNA"/>
</dbReference>
<accession>A0A225NSB9</accession>
<gene>
    <name evidence="1" type="ORF">ATO3_05815</name>
</gene>
<organism evidence="1 2">
    <name type="scientific">Marinibacterium profundimaris</name>
    <dbReference type="NCBI Taxonomy" id="1679460"/>
    <lineage>
        <taxon>Bacteria</taxon>
        <taxon>Pseudomonadati</taxon>
        <taxon>Pseudomonadota</taxon>
        <taxon>Alphaproteobacteria</taxon>
        <taxon>Rhodobacterales</taxon>
        <taxon>Paracoccaceae</taxon>
        <taxon>Marinibacterium</taxon>
    </lineage>
</organism>
<protein>
    <submittedName>
        <fullName evidence="1">Uncharacterized protein</fullName>
    </submittedName>
</protein>
<keyword evidence="2" id="KW-1185">Reference proteome</keyword>